<accession>A0ABX3GR26</accession>
<proteinExistence type="predicted"/>
<evidence type="ECO:0000313" key="1">
    <source>
        <dbReference type="EMBL" id="OMD34657.1"/>
    </source>
</evidence>
<evidence type="ECO:0000313" key="2">
    <source>
        <dbReference type="Proteomes" id="UP000187158"/>
    </source>
</evidence>
<comment type="caution">
    <text evidence="1">The sequence shown here is derived from an EMBL/GenBank/DDBJ whole genome shotgun (WGS) entry which is preliminary data.</text>
</comment>
<evidence type="ECO:0008006" key="3">
    <source>
        <dbReference type="Google" id="ProtNLM"/>
    </source>
</evidence>
<protein>
    <recommendedName>
        <fullName evidence="3">DUF2441 domain-containing protein</fullName>
    </recommendedName>
</protein>
<dbReference type="Proteomes" id="UP000187158">
    <property type="component" value="Unassembled WGS sequence"/>
</dbReference>
<reference evidence="1 2" key="1">
    <citation type="submission" date="2016-11" db="EMBL/GenBank/DDBJ databases">
        <title>Paenibacillus species isolates.</title>
        <authorList>
            <person name="Beno S.M."/>
        </authorList>
    </citation>
    <scope>NUCLEOTIDE SEQUENCE [LARGE SCALE GENOMIC DNA]</scope>
    <source>
        <strain evidence="1 2">FSL H7-0433</strain>
    </source>
</reference>
<sequence length="176" mass="20310">MIAYRLDRRNEMSVGQTIGLQIFNDIKPPFLNSILHKEYPQGLTSHGDQFYASTLSANIFQSAFIESIFEYERRLKFPDKISRFQAIFASETVNEATKWAGKLKTGDFCDLYEIEFDNTNTIKVDASWLAMGESVPSLLYTTYYAEQYWSGAFTDNPIFELLIIPPARVLRKITLY</sequence>
<dbReference type="SUPFAM" id="SSF56399">
    <property type="entry name" value="ADP-ribosylation"/>
    <property type="match status" value="1"/>
</dbReference>
<dbReference type="EMBL" id="MPVP01000050">
    <property type="protein sequence ID" value="OMD34657.1"/>
    <property type="molecule type" value="Genomic_DNA"/>
</dbReference>
<dbReference type="RefSeq" id="WP_076218666.1">
    <property type="nucleotide sequence ID" value="NZ_MPTJ01000018.1"/>
</dbReference>
<name>A0ABX3GR26_9BACL</name>
<organism evidence="1 2">
    <name type="scientific">Paenibacillus odorifer</name>
    <dbReference type="NCBI Taxonomy" id="189426"/>
    <lineage>
        <taxon>Bacteria</taxon>
        <taxon>Bacillati</taxon>
        <taxon>Bacillota</taxon>
        <taxon>Bacilli</taxon>
        <taxon>Bacillales</taxon>
        <taxon>Paenibacillaceae</taxon>
        <taxon>Paenibacillus</taxon>
    </lineage>
</organism>
<gene>
    <name evidence="1" type="ORF">BSO21_10860</name>
</gene>
<keyword evidence="2" id="KW-1185">Reference proteome</keyword>